<dbReference type="InterPro" id="IPR007838">
    <property type="entry name" value="Cell_div_ZapA-like"/>
</dbReference>
<reference evidence="1" key="1">
    <citation type="submission" date="2020-02" db="EMBL/GenBank/DDBJ databases">
        <title>Flavobacterium sp. genome.</title>
        <authorList>
            <person name="Jung H.S."/>
            <person name="Baek J.H."/>
            <person name="Jeon C.O."/>
        </authorList>
    </citation>
    <scope>NUCLEOTIDE SEQUENCE</scope>
    <source>
        <strain evidence="1">SE-s28</strain>
    </source>
</reference>
<gene>
    <name evidence="1" type="ORF">G6047_08620</name>
</gene>
<keyword evidence="1" id="KW-0132">Cell division</keyword>
<dbReference type="EMBL" id="JAAMPU010000104">
    <property type="protein sequence ID" value="NMH28094.1"/>
    <property type="molecule type" value="Genomic_DNA"/>
</dbReference>
<accession>A0A972JFL3</accession>
<dbReference type="RefSeq" id="WP_169527202.1">
    <property type="nucleotide sequence ID" value="NZ_JAAMPU010000104.1"/>
</dbReference>
<organism evidence="1 2">
    <name type="scientific">Flavobacterium silvaticum</name>
    <dbReference type="NCBI Taxonomy" id="1852020"/>
    <lineage>
        <taxon>Bacteria</taxon>
        <taxon>Pseudomonadati</taxon>
        <taxon>Bacteroidota</taxon>
        <taxon>Flavobacteriia</taxon>
        <taxon>Flavobacteriales</taxon>
        <taxon>Flavobacteriaceae</taxon>
        <taxon>Flavobacterium</taxon>
    </lineage>
</organism>
<sequence>MEDDKLRIKLSIADRIYPLTVNPAQEEGLRSASRKIDQMIKQFEESYAVRDKQDVLAMCALQFASQVEQKQFDNAIDGSETISRLSQINEMLAGYLNTRGPATESEAK</sequence>
<dbReference type="SUPFAM" id="SSF102829">
    <property type="entry name" value="Cell division protein ZapA-like"/>
    <property type="match status" value="1"/>
</dbReference>
<dbReference type="GO" id="GO:0051301">
    <property type="term" value="P:cell division"/>
    <property type="evidence" value="ECO:0007669"/>
    <property type="project" value="UniProtKB-KW"/>
</dbReference>
<proteinExistence type="predicted"/>
<keyword evidence="1" id="KW-0131">Cell cycle</keyword>
<dbReference type="Proteomes" id="UP000712080">
    <property type="component" value="Unassembled WGS sequence"/>
</dbReference>
<dbReference type="InterPro" id="IPR036192">
    <property type="entry name" value="Cell_div_ZapA-like_sf"/>
</dbReference>
<evidence type="ECO:0000313" key="1">
    <source>
        <dbReference type="EMBL" id="NMH28094.1"/>
    </source>
</evidence>
<comment type="caution">
    <text evidence="1">The sequence shown here is derived from an EMBL/GenBank/DDBJ whole genome shotgun (WGS) entry which is preliminary data.</text>
</comment>
<protein>
    <submittedName>
        <fullName evidence="1">Cell division protein ZapA</fullName>
    </submittedName>
</protein>
<dbReference type="AlphaFoldDB" id="A0A972JFL3"/>
<dbReference type="Pfam" id="PF05164">
    <property type="entry name" value="ZapA"/>
    <property type="match status" value="1"/>
</dbReference>
<name>A0A972JFL3_9FLAO</name>
<keyword evidence="2" id="KW-1185">Reference proteome</keyword>
<evidence type="ECO:0000313" key="2">
    <source>
        <dbReference type="Proteomes" id="UP000712080"/>
    </source>
</evidence>